<dbReference type="AlphaFoldDB" id="A0A369JDM7"/>
<sequence>MTSNTGKDRAVSSRRSSALEDAGELDVDTIQFPSLADREVSGLKQHSPAKDAKGSPDSQTTSSSKQTSSDKLSALPTSTSNPNITRLLRSPNATSSSILPGRGHRRSLDASVSLPSFATADFDSPPMGNTWNTTQNLATHLGGTASRGALSSESSLEKDTPKQRVSFESDRGSVPTKQSIRQAFSRIQRGSDPPVPSPALRSSAYRDSQKDHESSNLGSRSPSQSRSRAASPLRIFQQWSSRHRHRLPAEEPFVPIDPFKFKTHFRFPYLSSLHDSLHKHDGLSSPDIQTCQACVPSSSTRAFWGNARIFITDTLPRQVYLHILLRLPAMYFTRVAKIFEDAEVSRPDIQRMIESGGGGSAFLFSSASEPVTVGTVESSAAPPGTLSPTMAAGIGLTAQVGVAPTSVPQMPLPYPDDWTPPLVSPALIRFKHSWEAFIDSLVREWKTLNVVSALLLSAILTMFQIPSAADDPVTRTAALLSLICALMSLSYGCMYIVRFGTMRSMYRASKWAEEARKTKTSIWWNVWVLLAMPAVWMSWSMLLFIASILSFVWRTGSELDPEERPPLSAHAALGPRIAVTGVFGLGMVFFAMIVRTLRSYGMHNVGVQPRAGLRARDIDAAMERRGRERQRSTSGSTRRREEAAPERKARGVAVEVDEVKEGGKDKGGLKGMLGLGLIGVGSREHDSGLHLDLEKGNSREL</sequence>
<dbReference type="EMBL" id="LUEZ02000069">
    <property type="protein sequence ID" value="RDB20239.1"/>
    <property type="molecule type" value="Genomic_DNA"/>
</dbReference>
<feature type="compositionally biased region" description="Basic and acidic residues" evidence="1">
    <location>
        <begin position="682"/>
        <end position="701"/>
    </location>
</feature>
<evidence type="ECO:0000256" key="2">
    <source>
        <dbReference type="SAM" id="Phobius"/>
    </source>
</evidence>
<feature type="region of interest" description="Disordered" evidence="1">
    <location>
        <begin position="681"/>
        <end position="701"/>
    </location>
</feature>
<dbReference type="OrthoDB" id="3062801at2759"/>
<feature type="compositionally biased region" description="Low complexity" evidence="1">
    <location>
        <begin position="57"/>
        <end position="71"/>
    </location>
</feature>
<proteinExistence type="predicted"/>
<accession>A0A369JDM7</accession>
<protein>
    <submittedName>
        <fullName evidence="3">Uncharacterized protein</fullName>
    </submittedName>
</protein>
<dbReference type="InParanoid" id="A0A369JDM7"/>
<keyword evidence="4" id="KW-1185">Reference proteome</keyword>
<keyword evidence="2" id="KW-0472">Membrane</keyword>
<feature type="compositionally biased region" description="Basic and acidic residues" evidence="1">
    <location>
        <begin position="155"/>
        <end position="171"/>
    </location>
</feature>
<keyword evidence="2" id="KW-0812">Transmembrane</keyword>
<evidence type="ECO:0000313" key="4">
    <source>
        <dbReference type="Proteomes" id="UP000076154"/>
    </source>
</evidence>
<gene>
    <name evidence="3" type="ORF">Hypma_012623</name>
</gene>
<feature type="compositionally biased region" description="Low complexity" evidence="1">
    <location>
        <begin position="215"/>
        <end position="232"/>
    </location>
</feature>
<comment type="caution">
    <text evidence="3">The sequence shown here is derived from an EMBL/GenBank/DDBJ whole genome shotgun (WGS) entry which is preliminary data.</text>
</comment>
<keyword evidence="2" id="KW-1133">Transmembrane helix</keyword>
<feature type="transmembrane region" description="Helical" evidence="2">
    <location>
        <begin position="447"/>
        <end position="465"/>
    </location>
</feature>
<feature type="compositionally biased region" description="Basic and acidic residues" evidence="1">
    <location>
        <begin position="638"/>
        <end position="649"/>
    </location>
</feature>
<feature type="compositionally biased region" description="Basic and acidic residues" evidence="1">
    <location>
        <begin position="621"/>
        <end position="631"/>
    </location>
</feature>
<feature type="transmembrane region" description="Helical" evidence="2">
    <location>
        <begin position="477"/>
        <end position="497"/>
    </location>
</feature>
<feature type="compositionally biased region" description="Basic and acidic residues" evidence="1">
    <location>
        <begin position="1"/>
        <end position="11"/>
    </location>
</feature>
<evidence type="ECO:0000313" key="3">
    <source>
        <dbReference type="EMBL" id="RDB20239.1"/>
    </source>
</evidence>
<name>A0A369JDM7_HYPMA</name>
<organism evidence="3 4">
    <name type="scientific">Hypsizygus marmoreus</name>
    <name type="common">White beech mushroom</name>
    <name type="synonym">Agaricus marmoreus</name>
    <dbReference type="NCBI Taxonomy" id="39966"/>
    <lineage>
        <taxon>Eukaryota</taxon>
        <taxon>Fungi</taxon>
        <taxon>Dikarya</taxon>
        <taxon>Basidiomycota</taxon>
        <taxon>Agaricomycotina</taxon>
        <taxon>Agaricomycetes</taxon>
        <taxon>Agaricomycetidae</taxon>
        <taxon>Agaricales</taxon>
        <taxon>Tricholomatineae</taxon>
        <taxon>Lyophyllaceae</taxon>
        <taxon>Hypsizygus</taxon>
    </lineage>
</organism>
<feature type="compositionally biased region" description="Polar residues" evidence="1">
    <location>
        <begin position="75"/>
        <end position="84"/>
    </location>
</feature>
<feature type="region of interest" description="Disordered" evidence="1">
    <location>
        <begin position="144"/>
        <end position="232"/>
    </location>
</feature>
<reference evidence="3" key="1">
    <citation type="submission" date="2018-04" db="EMBL/GenBank/DDBJ databases">
        <title>Whole genome sequencing of Hypsizygus marmoreus.</title>
        <authorList>
            <person name="Choi I.-G."/>
            <person name="Min B."/>
            <person name="Kim J.-G."/>
            <person name="Kim S."/>
            <person name="Oh Y.-L."/>
            <person name="Kong W.-S."/>
            <person name="Park H."/>
            <person name="Jeong J."/>
            <person name="Song E.-S."/>
        </authorList>
    </citation>
    <scope>NUCLEOTIDE SEQUENCE [LARGE SCALE GENOMIC DNA]</scope>
    <source>
        <strain evidence="3">51987-8</strain>
    </source>
</reference>
<evidence type="ECO:0000256" key="1">
    <source>
        <dbReference type="SAM" id="MobiDB-lite"/>
    </source>
</evidence>
<feature type="transmembrane region" description="Helical" evidence="2">
    <location>
        <begin position="573"/>
        <end position="594"/>
    </location>
</feature>
<feature type="region of interest" description="Disordered" evidence="1">
    <location>
        <begin position="621"/>
        <end position="651"/>
    </location>
</feature>
<feature type="region of interest" description="Disordered" evidence="1">
    <location>
        <begin position="1"/>
        <end position="110"/>
    </location>
</feature>
<feature type="transmembrane region" description="Helical" evidence="2">
    <location>
        <begin position="526"/>
        <end position="553"/>
    </location>
</feature>
<dbReference type="Proteomes" id="UP000076154">
    <property type="component" value="Unassembled WGS sequence"/>
</dbReference>